<sequence>MKLFLRLLVALVLILASAYPLIAQSKKLTLKILCYNIHHAAPPSKKDSIDLDAIARVINSRQPDLVALQEVDVHTGRSGPFNQAEELGRKTGLTPYFIKAIDYGGGEYGVAILSRYPMTNQKRYALPTKEGTGGEPRVLGTATITLPGKREMVFACTHLDAQRDPVNRELQIHAIAEALKSSKLPLIIAGDFNAHPGTGVIDVLDTHFKRTCDPCDFTIPVENPQKAIDFIAFYPQKKFNVKKHEVIPERYASDHLPVYAELILE</sequence>
<dbReference type="PANTHER" id="PTHR14859">
    <property type="entry name" value="CALCOFLUOR WHITE HYPERSENSITIVE PROTEIN PRECURSOR"/>
    <property type="match status" value="1"/>
</dbReference>
<organism evidence="2 3">
    <name type="scientific">Chryseosolibacter histidini</name>
    <dbReference type="NCBI Taxonomy" id="2782349"/>
    <lineage>
        <taxon>Bacteria</taxon>
        <taxon>Pseudomonadati</taxon>
        <taxon>Bacteroidota</taxon>
        <taxon>Cytophagia</taxon>
        <taxon>Cytophagales</taxon>
        <taxon>Chryseotaleaceae</taxon>
        <taxon>Chryseosolibacter</taxon>
    </lineage>
</organism>
<proteinExistence type="predicted"/>
<dbReference type="InterPro" id="IPR036691">
    <property type="entry name" value="Endo/exonu/phosph_ase_sf"/>
</dbReference>
<dbReference type="RefSeq" id="WP_254166902.1">
    <property type="nucleotide sequence ID" value="NZ_JAHESF010000022.1"/>
</dbReference>
<feature type="domain" description="Endonuclease/exonuclease/phosphatase" evidence="1">
    <location>
        <begin position="35"/>
        <end position="255"/>
    </location>
</feature>
<comment type="caution">
    <text evidence="2">The sequence shown here is derived from an EMBL/GenBank/DDBJ whole genome shotgun (WGS) entry which is preliminary data.</text>
</comment>
<dbReference type="SUPFAM" id="SSF56219">
    <property type="entry name" value="DNase I-like"/>
    <property type="match status" value="1"/>
</dbReference>
<reference evidence="2 3" key="1">
    <citation type="submission" date="2021-05" db="EMBL/GenBank/DDBJ databases">
        <title>A Polyphasic approach of four new species of the genus Ohtaekwangia: Ohtaekwangia histidinii sp. nov., Ohtaekwangia cretensis sp. nov., Ohtaekwangia indiensis sp. nov., Ohtaekwangia reichenbachii sp. nov. from diverse environment.</title>
        <authorList>
            <person name="Octaviana S."/>
        </authorList>
    </citation>
    <scope>NUCLEOTIDE SEQUENCE [LARGE SCALE GENOMIC DNA]</scope>
    <source>
        <strain evidence="2 3">PWU4</strain>
    </source>
</reference>
<dbReference type="InterPro" id="IPR005135">
    <property type="entry name" value="Endo/exonuclease/phosphatase"/>
</dbReference>
<accession>A0AAP2DMS1</accession>
<evidence type="ECO:0000259" key="1">
    <source>
        <dbReference type="Pfam" id="PF03372"/>
    </source>
</evidence>
<dbReference type="GO" id="GO:0006506">
    <property type="term" value="P:GPI anchor biosynthetic process"/>
    <property type="evidence" value="ECO:0007669"/>
    <property type="project" value="TreeGrafter"/>
</dbReference>
<name>A0AAP2DMS1_9BACT</name>
<dbReference type="GO" id="GO:0016020">
    <property type="term" value="C:membrane"/>
    <property type="evidence" value="ECO:0007669"/>
    <property type="project" value="GOC"/>
</dbReference>
<keyword evidence="3" id="KW-1185">Reference proteome</keyword>
<keyword evidence="2" id="KW-0540">Nuclease</keyword>
<gene>
    <name evidence="2" type="ORF">KK083_20050</name>
</gene>
<dbReference type="EMBL" id="JAHESF010000022">
    <property type="protein sequence ID" value="MBT1699200.1"/>
    <property type="molecule type" value="Genomic_DNA"/>
</dbReference>
<dbReference type="Proteomes" id="UP001319200">
    <property type="component" value="Unassembled WGS sequence"/>
</dbReference>
<dbReference type="AlphaFoldDB" id="A0AAP2DMS1"/>
<keyword evidence="2" id="KW-0378">Hydrolase</keyword>
<dbReference type="Gene3D" id="3.60.10.10">
    <property type="entry name" value="Endonuclease/exonuclease/phosphatase"/>
    <property type="match status" value="1"/>
</dbReference>
<evidence type="ECO:0000313" key="2">
    <source>
        <dbReference type="EMBL" id="MBT1699200.1"/>
    </source>
</evidence>
<dbReference type="Pfam" id="PF03372">
    <property type="entry name" value="Exo_endo_phos"/>
    <property type="match status" value="1"/>
</dbReference>
<dbReference type="PANTHER" id="PTHR14859:SF15">
    <property type="entry name" value="ENDONUCLEASE_EXONUCLEASE_PHOSPHATASE DOMAIN-CONTAINING PROTEIN"/>
    <property type="match status" value="1"/>
</dbReference>
<keyword evidence="2" id="KW-0255">Endonuclease</keyword>
<dbReference type="GO" id="GO:0004519">
    <property type="term" value="F:endonuclease activity"/>
    <property type="evidence" value="ECO:0007669"/>
    <property type="project" value="UniProtKB-KW"/>
</dbReference>
<evidence type="ECO:0000313" key="3">
    <source>
        <dbReference type="Proteomes" id="UP001319200"/>
    </source>
</evidence>
<dbReference type="InterPro" id="IPR051916">
    <property type="entry name" value="GPI-anchor_lipid_remodeler"/>
</dbReference>
<protein>
    <submittedName>
        <fullName evidence="2">Endonuclease/exonuclease/phosphatase family protein</fullName>
    </submittedName>
</protein>